<evidence type="ECO:0000256" key="1">
    <source>
        <dbReference type="SAM" id="MobiDB-lite"/>
    </source>
</evidence>
<feature type="domain" description="ATPase AAA-type core" evidence="2">
    <location>
        <begin position="707"/>
        <end position="754"/>
    </location>
</feature>
<reference evidence="3 4" key="1">
    <citation type="submission" date="2018-05" db="EMBL/GenBank/DDBJ databases">
        <title>Genome sequencing and assembly of the regulated plant pathogen Lachnellula willkommii and related sister species for the development of diagnostic species identification markers.</title>
        <authorList>
            <person name="Giroux E."/>
            <person name="Bilodeau G."/>
        </authorList>
    </citation>
    <scope>NUCLEOTIDE SEQUENCE [LARGE SCALE GENOMIC DNA]</scope>
    <source>
        <strain evidence="3 4">CBS 185.66</strain>
    </source>
</reference>
<dbReference type="GO" id="GO:0005524">
    <property type="term" value="F:ATP binding"/>
    <property type="evidence" value="ECO:0007669"/>
    <property type="project" value="InterPro"/>
</dbReference>
<feature type="compositionally biased region" description="Basic and acidic residues" evidence="1">
    <location>
        <begin position="110"/>
        <end position="143"/>
    </location>
</feature>
<keyword evidence="4" id="KW-1185">Reference proteome</keyword>
<feature type="compositionally biased region" description="Polar residues" evidence="1">
    <location>
        <begin position="35"/>
        <end position="53"/>
    </location>
</feature>
<gene>
    <name evidence="3" type="primary">Atad5</name>
    <name evidence="3" type="ORF">LHYA1_G001733</name>
</gene>
<comment type="caution">
    <text evidence="3">The sequence shown here is derived from an EMBL/GenBank/DDBJ whole genome shotgun (WGS) entry which is preliminary data.</text>
</comment>
<dbReference type="Gene3D" id="3.40.50.300">
    <property type="entry name" value="P-loop containing nucleotide triphosphate hydrolases"/>
    <property type="match status" value="1"/>
</dbReference>
<dbReference type="PANTHER" id="PTHR23389:SF21">
    <property type="entry name" value="ATPASE FAMILY AAA DOMAIN-CONTAINING PROTEIN 5"/>
    <property type="match status" value="1"/>
</dbReference>
<sequence>MTMGELNEGQKQVYPLFQKNAKPRDTKPKKVEPQMLSTSVSKSESELQPSSVDASMKLLGRPRRKPKNALPVETLNTAADTCAVPQEKEDGQAELLQVDPNNSRRKRRKTDSPAHEDLLEAGDKDVKDVKFPKKDRASKKDEASPSTQKAERLSQPLISLQKPEPCNGLSPSTKFPHILGPIFPPTNAKRLGNTGDGQRQRSSWTSQNGIQNRNGIQVDESNPALTSEKGEFDLKLLLAEGADNKPRKILRLNTKTGTIGSPPAKKKIPSVEPATKISGRRKFPRSNIITVRYGDGERLPLRIGPKIEQILNRTYIVHVPGKAVSDPHKVTKPAPTQPSKALHPLFMGKATSKPPDHKSEIANKAPNVEVVESREPKVLGRARERSFGKPDSPPKPKAAPFAGFGKSSMILKFPGAVEPAWPWQGMVHVRPDASQDFPRGSGNRSDDLQIRSKAKKSKYQAVQILPKEYVIHALATELGIGNVVESIREINPDEFPPLPPCLRIPIKHYEGGSAIQRRVRNEIRFKLPPPNAAKSSSSDDEIHTNTCIRATPHPALTKAYDLIPTTMSAFDQGHCETQSWVRKYSPKCAADVLQSGRDAFVLKEWLERLTVQSVETGLGDQTTGRASSLSRTGPKSEIAGKRKRKSKKLDGFVISSGEEDNEMDEITDPEDNLIAEAGQGLLKKTVIRSGDANKGIKDSGRVTNAVVISGPHGSGKTAAVYAVAKELSFEVFEINSSSRRNGKDILEKVGDMTRNHLVQRSQAPVSVDEDEKRMDDALAQDLQTGRQGTMNSFFKPKENPKPKPGRPKIGFKKELKDQPLPKAPIKQQKQSLILVEEADILYEEDKNFWATILDLATKSKRPMIITCSDESLLPMNALMLYAVIRFVPPPVDLATDYMLLVAACEGHVLRRDAVKTLYEGRSLDLRASLTDLNFWCQFAVGDAKCGLDWFYPRWSRGSDVDEYGDTIRVVSENTYEAGMGWVSQDVLESHAHYLDIEEEMLHEVCDGWQLDVGDWQENIGIDSWASKIQTVSRGKKDDLSALRMYEEFATGMSDAELFSGPTFAPENKILLDVNMPELSIKVREDYILAHEVIEASPLVDFTTTSKDISLWMKSRARKYLQIDQHIQHGYEILPQLDRPGESDVLRLIKKQAMIPDLSLSRSDFSLAFDPISEEEKYVWNTSTTLEASSFDRHLAIISVDLAPYIRSIVAYDARLQEERARMSNLLSEGGRKGKRLRTTRAAMSALEGGARSTTRRERYFGSKLNSQFVLKTGMQSWLDAAMVEERIEREALKLIAERDALKAREEEKEGGSGRDDESA</sequence>
<feature type="region of interest" description="Disordered" evidence="1">
    <location>
        <begin position="184"/>
        <end position="223"/>
    </location>
</feature>
<dbReference type="InterPro" id="IPR027417">
    <property type="entry name" value="P-loop_NTPase"/>
</dbReference>
<dbReference type="GO" id="GO:0003677">
    <property type="term" value="F:DNA binding"/>
    <property type="evidence" value="ECO:0007669"/>
    <property type="project" value="TreeGrafter"/>
</dbReference>
<feature type="region of interest" description="Disordered" evidence="1">
    <location>
        <begin position="785"/>
        <end position="822"/>
    </location>
</feature>
<feature type="compositionally biased region" description="Basic and acidic residues" evidence="1">
    <location>
        <begin position="22"/>
        <end position="32"/>
    </location>
</feature>
<dbReference type="RefSeq" id="XP_031008664.1">
    <property type="nucleotide sequence ID" value="XM_031146713.1"/>
</dbReference>
<evidence type="ECO:0000259" key="2">
    <source>
        <dbReference type="Pfam" id="PF00004"/>
    </source>
</evidence>
<feature type="compositionally biased region" description="Polar residues" evidence="1">
    <location>
        <begin position="196"/>
        <end position="223"/>
    </location>
</feature>
<dbReference type="EMBL" id="QGMH01000013">
    <property type="protein sequence ID" value="TVY29877.1"/>
    <property type="molecule type" value="Genomic_DNA"/>
</dbReference>
<protein>
    <submittedName>
        <fullName evidence="3">ATPase family AAA domain-containing protein</fullName>
    </submittedName>
</protein>
<dbReference type="GO" id="GO:0016887">
    <property type="term" value="F:ATP hydrolysis activity"/>
    <property type="evidence" value="ECO:0007669"/>
    <property type="project" value="InterPro"/>
</dbReference>
<dbReference type="OrthoDB" id="9996895at2759"/>
<organism evidence="3 4">
    <name type="scientific">Lachnellula hyalina</name>
    <dbReference type="NCBI Taxonomy" id="1316788"/>
    <lineage>
        <taxon>Eukaryota</taxon>
        <taxon>Fungi</taxon>
        <taxon>Dikarya</taxon>
        <taxon>Ascomycota</taxon>
        <taxon>Pezizomycotina</taxon>
        <taxon>Leotiomycetes</taxon>
        <taxon>Helotiales</taxon>
        <taxon>Lachnaceae</taxon>
        <taxon>Lachnellula</taxon>
    </lineage>
</organism>
<dbReference type="GO" id="GO:0005634">
    <property type="term" value="C:nucleus"/>
    <property type="evidence" value="ECO:0007669"/>
    <property type="project" value="TreeGrafter"/>
</dbReference>
<feature type="region of interest" description="Disordered" evidence="1">
    <location>
        <begin position="617"/>
        <end position="644"/>
    </location>
</feature>
<dbReference type="GeneID" id="41981931"/>
<accession>A0A8H8U460</accession>
<proteinExistence type="predicted"/>
<evidence type="ECO:0000313" key="4">
    <source>
        <dbReference type="Proteomes" id="UP000431533"/>
    </source>
</evidence>
<evidence type="ECO:0000313" key="3">
    <source>
        <dbReference type="EMBL" id="TVY29877.1"/>
    </source>
</evidence>
<dbReference type="PANTHER" id="PTHR23389">
    <property type="entry name" value="CHROMOSOME TRANSMISSION FIDELITY FACTOR 18"/>
    <property type="match status" value="1"/>
</dbReference>
<feature type="region of interest" description="Disordered" evidence="1">
    <location>
        <begin position="1"/>
        <end position="170"/>
    </location>
</feature>
<dbReference type="Pfam" id="PF00004">
    <property type="entry name" value="AAA"/>
    <property type="match status" value="1"/>
</dbReference>
<feature type="region of interest" description="Disordered" evidence="1">
    <location>
        <begin position="432"/>
        <end position="453"/>
    </location>
</feature>
<dbReference type="Proteomes" id="UP000431533">
    <property type="component" value="Unassembled WGS sequence"/>
</dbReference>
<name>A0A8H8U460_9HELO</name>
<dbReference type="InterPro" id="IPR003959">
    <property type="entry name" value="ATPase_AAA_core"/>
</dbReference>
<feature type="compositionally biased region" description="Polar residues" evidence="1">
    <location>
        <begin position="617"/>
        <end position="633"/>
    </location>
</feature>
<dbReference type="SUPFAM" id="SSF52540">
    <property type="entry name" value="P-loop containing nucleoside triphosphate hydrolases"/>
    <property type="match status" value="1"/>
</dbReference>